<sequence>MAARDILDLSRGVKIIILDASDITNKHYDEESYKEMMSLRDKDGPSYTTKQELGDSSKLSTAASSSSSRQWSSGFKNPRIVRVSRTFGGKDRHSKVCTIKGLRDRRIRLSVPTAIQLYDLQDRLGLSQPSKVIDWLLDTTKHDIDKLPPLPVIPGSFNPSQGAYGVPLSSSSPFFDASLLPSRKECDININRTNEDVDVDVDEEDESLVAKLKYWDSSSMMRSKQKGVDHHHNDQGSLGLPSSHNNHHQGSSQSSSTPQPPSSLSLSSMSQFFLCPSMPTTSFFPPHQQASFMNNSHHQVENDLRQFNRFPLSNTSPFSSSFHNNSSGLDMKPAFPLSMNHDPHLQQNDDQNRQGKSSSGHNPWKESSGN</sequence>
<reference evidence="8" key="2">
    <citation type="submission" date="2021-03" db="UniProtKB">
        <authorList>
            <consortium name="EnsemblPlants"/>
        </authorList>
    </citation>
    <scope>IDENTIFICATION</scope>
</reference>
<dbReference type="AlphaFoldDB" id="A0A803M0Q8"/>
<evidence type="ECO:0000256" key="6">
    <source>
        <dbReference type="SAM" id="MobiDB-lite"/>
    </source>
</evidence>
<feature type="region of interest" description="Disordered" evidence="6">
    <location>
        <begin position="37"/>
        <end position="73"/>
    </location>
</feature>
<proteinExistence type="predicted"/>
<evidence type="ECO:0000313" key="9">
    <source>
        <dbReference type="Proteomes" id="UP000596660"/>
    </source>
</evidence>
<feature type="compositionally biased region" description="Low complexity" evidence="6">
    <location>
        <begin position="56"/>
        <end position="73"/>
    </location>
</feature>
<name>A0A803M0Q8_CHEQI</name>
<evidence type="ECO:0000256" key="1">
    <source>
        <dbReference type="ARBA" id="ARBA00004123"/>
    </source>
</evidence>
<dbReference type="GO" id="GO:0043565">
    <property type="term" value="F:sequence-specific DNA binding"/>
    <property type="evidence" value="ECO:0007669"/>
    <property type="project" value="TreeGrafter"/>
</dbReference>
<dbReference type="PANTHER" id="PTHR31072:SF147">
    <property type="entry name" value="TRANSCRIPTION FACTOR TCP13"/>
    <property type="match status" value="1"/>
</dbReference>
<feature type="region of interest" description="Disordered" evidence="6">
    <location>
        <begin position="222"/>
        <end position="267"/>
    </location>
</feature>
<comment type="subcellular location">
    <subcellularLocation>
        <location evidence="1">Nucleus</location>
    </subcellularLocation>
</comment>
<keyword evidence="3" id="KW-0238">DNA-binding</keyword>
<dbReference type="EnsemblPlants" id="AUR62021540-RA">
    <property type="protein sequence ID" value="AUR62021540-RA:cds"/>
    <property type="gene ID" value="AUR62021540"/>
</dbReference>
<protein>
    <recommendedName>
        <fullName evidence="7">TCP domain-containing protein</fullName>
    </recommendedName>
</protein>
<dbReference type="PROSITE" id="PS51369">
    <property type="entry name" value="TCP"/>
    <property type="match status" value="1"/>
</dbReference>
<feature type="domain" description="TCP" evidence="7">
    <location>
        <begin position="89"/>
        <end position="147"/>
    </location>
</feature>
<keyword evidence="2" id="KW-0805">Transcription regulation</keyword>
<accession>A0A803M0Q8</accession>
<dbReference type="Pfam" id="PF03634">
    <property type="entry name" value="TCP"/>
    <property type="match status" value="1"/>
</dbReference>
<dbReference type="Gramene" id="AUR62021540-RA">
    <property type="protein sequence ID" value="AUR62021540-RA:cds"/>
    <property type="gene ID" value="AUR62021540"/>
</dbReference>
<evidence type="ECO:0000313" key="8">
    <source>
        <dbReference type="EnsemblPlants" id="AUR62021540-RA:cds"/>
    </source>
</evidence>
<evidence type="ECO:0000256" key="4">
    <source>
        <dbReference type="ARBA" id="ARBA00023163"/>
    </source>
</evidence>
<keyword evidence="4" id="KW-0804">Transcription</keyword>
<dbReference type="PANTHER" id="PTHR31072">
    <property type="entry name" value="TRANSCRIPTION FACTOR TCP4-RELATED"/>
    <property type="match status" value="1"/>
</dbReference>
<dbReference type="InterPro" id="IPR005333">
    <property type="entry name" value="Transcription_factor_TCP"/>
</dbReference>
<keyword evidence="9" id="KW-1185">Reference proteome</keyword>
<keyword evidence="5" id="KW-0539">Nucleus</keyword>
<evidence type="ECO:0000256" key="2">
    <source>
        <dbReference type="ARBA" id="ARBA00023015"/>
    </source>
</evidence>
<feature type="compositionally biased region" description="Polar residues" evidence="6">
    <location>
        <begin position="345"/>
        <end position="370"/>
    </location>
</feature>
<evidence type="ECO:0000256" key="5">
    <source>
        <dbReference type="ARBA" id="ARBA00023242"/>
    </source>
</evidence>
<evidence type="ECO:0000259" key="7">
    <source>
        <dbReference type="PROSITE" id="PS51369"/>
    </source>
</evidence>
<dbReference type="GO" id="GO:0005634">
    <property type="term" value="C:nucleus"/>
    <property type="evidence" value="ECO:0007669"/>
    <property type="project" value="UniProtKB-SubCell"/>
</dbReference>
<reference evidence="8" key="1">
    <citation type="journal article" date="2017" name="Nature">
        <title>The genome of Chenopodium quinoa.</title>
        <authorList>
            <person name="Jarvis D.E."/>
            <person name="Ho Y.S."/>
            <person name="Lightfoot D.J."/>
            <person name="Schmoeckel S.M."/>
            <person name="Li B."/>
            <person name="Borm T.J.A."/>
            <person name="Ohyanagi H."/>
            <person name="Mineta K."/>
            <person name="Michell C.T."/>
            <person name="Saber N."/>
            <person name="Kharbatia N.M."/>
            <person name="Rupper R.R."/>
            <person name="Sharp A.R."/>
            <person name="Dally N."/>
            <person name="Boughton B.A."/>
            <person name="Woo Y.H."/>
            <person name="Gao G."/>
            <person name="Schijlen E.G.W.M."/>
            <person name="Guo X."/>
            <person name="Momin A.A."/>
            <person name="Negrao S."/>
            <person name="Al-Babili S."/>
            <person name="Gehring C."/>
            <person name="Roessner U."/>
            <person name="Jung C."/>
            <person name="Murphy K."/>
            <person name="Arold S.T."/>
            <person name="Gojobori T."/>
            <person name="van der Linden C.G."/>
            <person name="van Loo E.N."/>
            <person name="Jellen E.N."/>
            <person name="Maughan P.J."/>
            <person name="Tester M."/>
        </authorList>
    </citation>
    <scope>NUCLEOTIDE SEQUENCE [LARGE SCALE GENOMIC DNA]</scope>
    <source>
        <strain evidence="8">cv. PI 614886</strain>
    </source>
</reference>
<feature type="compositionally biased region" description="Low complexity" evidence="6">
    <location>
        <begin position="241"/>
        <end position="267"/>
    </location>
</feature>
<dbReference type="InterPro" id="IPR017887">
    <property type="entry name" value="TF_TCP_subgr"/>
</dbReference>
<feature type="compositionally biased region" description="Low complexity" evidence="6">
    <location>
        <begin position="318"/>
        <end position="327"/>
    </location>
</feature>
<dbReference type="GO" id="GO:0003700">
    <property type="term" value="F:DNA-binding transcription factor activity"/>
    <property type="evidence" value="ECO:0007669"/>
    <property type="project" value="InterPro"/>
</dbReference>
<evidence type="ECO:0000256" key="3">
    <source>
        <dbReference type="ARBA" id="ARBA00023125"/>
    </source>
</evidence>
<feature type="region of interest" description="Disordered" evidence="6">
    <location>
        <begin position="318"/>
        <end position="370"/>
    </location>
</feature>
<organism evidence="8 9">
    <name type="scientific">Chenopodium quinoa</name>
    <name type="common">Quinoa</name>
    <dbReference type="NCBI Taxonomy" id="63459"/>
    <lineage>
        <taxon>Eukaryota</taxon>
        <taxon>Viridiplantae</taxon>
        <taxon>Streptophyta</taxon>
        <taxon>Embryophyta</taxon>
        <taxon>Tracheophyta</taxon>
        <taxon>Spermatophyta</taxon>
        <taxon>Magnoliopsida</taxon>
        <taxon>eudicotyledons</taxon>
        <taxon>Gunneridae</taxon>
        <taxon>Pentapetalae</taxon>
        <taxon>Caryophyllales</taxon>
        <taxon>Chenopodiaceae</taxon>
        <taxon>Chenopodioideae</taxon>
        <taxon>Atripliceae</taxon>
        <taxon>Chenopodium</taxon>
    </lineage>
</organism>
<dbReference type="Proteomes" id="UP000596660">
    <property type="component" value="Unplaced"/>
</dbReference>